<evidence type="ECO:0000256" key="4">
    <source>
        <dbReference type="ARBA" id="ARBA00022827"/>
    </source>
</evidence>
<dbReference type="FunFam" id="3.50.50.60:FF:000228">
    <property type="entry name" value="FAD-containing monooxygenase EthA"/>
    <property type="match status" value="1"/>
</dbReference>
<reference evidence="8 9" key="1">
    <citation type="journal article" date="2014" name="Proc. Natl. Acad. Sci. U.S.A.">
        <title>Functional type 2 photosynthetic reaction centers found in the rare bacterial phylum Gemmatimonadetes.</title>
        <authorList>
            <person name="Zeng Y."/>
            <person name="Feng F."/>
            <person name="Medova H."/>
            <person name="Dean J."/>
            <person name="Koblizek M."/>
        </authorList>
    </citation>
    <scope>NUCLEOTIDE SEQUENCE [LARGE SCALE GENOMIC DNA]</scope>
    <source>
        <strain evidence="8 9">AP64</strain>
    </source>
</reference>
<accession>A0A143BI16</accession>
<evidence type="ECO:0000313" key="8">
    <source>
        <dbReference type="EMBL" id="AMW04687.1"/>
    </source>
</evidence>
<dbReference type="eggNOG" id="COG2072">
    <property type="taxonomic scope" value="Bacteria"/>
</dbReference>
<dbReference type="GO" id="GO:0004499">
    <property type="term" value="F:N,N-dimethylaniline monooxygenase activity"/>
    <property type="evidence" value="ECO:0007669"/>
    <property type="project" value="InterPro"/>
</dbReference>
<proteinExistence type="inferred from homology"/>
<dbReference type="Gene3D" id="3.50.50.60">
    <property type="entry name" value="FAD/NAD(P)-binding domain"/>
    <property type="match status" value="1"/>
</dbReference>
<dbReference type="EMBL" id="CP011454">
    <property type="protein sequence ID" value="AMW04687.1"/>
    <property type="molecule type" value="Genomic_DNA"/>
</dbReference>
<evidence type="ECO:0000256" key="7">
    <source>
        <dbReference type="ARBA" id="ARBA00023033"/>
    </source>
</evidence>
<dbReference type="GO" id="GO:0050661">
    <property type="term" value="F:NADP binding"/>
    <property type="evidence" value="ECO:0007669"/>
    <property type="project" value="InterPro"/>
</dbReference>
<dbReference type="Proteomes" id="UP000076404">
    <property type="component" value="Chromosome"/>
</dbReference>
<dbReference type="Pfam" id="PF00743">
    <property type="entry name" value="FMO-like"/>
    <property type="match status" value="1"/>
</dbReference>
<dbReference type="PANTHER" id="PTHR43872:SF1">
    <property type="entry name" value="MONOOXYGENASE, PUTATIVE (AFU_ORTHOLOGUE AFUA_8G02570)-RELATED"/>
    <property type="match status" value="1"/>
</dbReference>
<evidence type="ECO:0000313" key="9">
    <source>
        <dbReference type="Proteomes" id="UP000076404"/>
    </source>
</evidence>
<comment type="cofactor">
    <cofactor evidence="1">
        <name>FAD</name>
        <dbReference type="ChEBI" id="CHEBI:57692"/>
    </cofactor>
</comment>
<keyword evidence="7 8" id="KW-0503">Monooxygenase</keyword>
<sequence length="509" mass="56867">MPRSGAPVEQLDVLIIGAGLSGISAAWHLQMECPALSYAIVEGRERMGGTWDLFRYPGIRSDSDMYTLGYRFRPWRHAKAIADGPSIKAYIEDTARESGVDRRIRFQHRLVRAEWSSSSALWTVTLEVGADRHLEQLQARFVFSCAGYYDYALGYTPQWPGMAEFTGTVVHPQHWPDGLDYAGKRVVVIGSGATAVTLVPAMAMGPRAAAHVTMLQRSPTYIATLPSEDAMATALRRVFPSRVAYALTRWKNVARSMFYYRLARSQPELFKRGLRTEARKQLGKDYPVDTHFSPRYQPWDERLCMVPDGDLFQVIREGRASVVTDTIARFDATGIVLESGARVDADIIVTATGLRMAILSGVSLVVDGTPVDFGRTLLYKGMMLSDVPNIAASVGYTNASWTLKSDLIAQHVCRLLNYMQAHRYRQVTPRREPGMEETPVFDFTSGYVQRAASQLPRQGTRAPWRLYQNYVKDLLSLRYGRVNDPALEFRAQASSAVNAAPEIQRAGHA</sequence>
<dbReference type="InterPro" id="IPR051820">
    <property type="entry name" value="FAD-binding_MO"/>
</dbReference>
<evidence type="ECO:0000256" key="5">
    <source>
        <dbReference type="ARBA" id="ARBA00022857"/>
    </source>
</evidence>
<dbReference type="STRING" id="1379270.GEMMAAP_07205"/>
<reference evidence="8 9" key="2">
    <citation type="journal article" date="2016" name="Environ. Microbiol. Rep.">
        <title>Metagenomic evidence for the presence of phototrophic Gemmatimonadetes bacteria in diverse environments.</title>
        <authorList>
            <person name="Zeng Y."/>
            <person name="Baumbach J."/>
            <person name="Barbosa E.G."/>
            <person name="Azevedo V."/>
            <person name="Zhang C."/>
            <person name="Koblizek M."/>
        </authorList>
    </citation>
    <scope>NUCLEOTIDE SEQUENCE [LARGE SCALE GENOMIC DNA]</scope>
    <source>
        <strain evidence="8 9">AP64</strain>
    </source>
</reference>
<evidence type="ECO:0000256" key="6">
    <source>
        <dbReference type="ARBA" id="ARBA00023002"/>
    </source>
</evidence>
<dbReference type="InterPro" id="IPR020946">
    <property type="entry name" value="Flavin_mOase-like"/>
</dbReference>
<dbReference type="GO" id="GO:0050660">
    <property type="term" value="F:flavin adenine dinucleotide binding"/>
    <property type="evidence" value="ECO:0007669"/>
    <property type="project" value="InterPro"/>
</dbReference>
<evidence type="ECO:0000256" key="2">
    <source>
        <dbReference type="ARBA" id="ARBA00010139"/>
    </source>
</evidence>
<protein>
    <submittedName>
        <fullName evidence="8">FAD-containing monooxygenase EthA</fullName>
    </submittedName>
</protein>
<comment type="similarity">
    <text evidence="2">Belongs to the FAD-binding monooxygenase family.</text>
</comment>
<name>A0A143BI16_9BACT</name>
<dbReference type="InterPro" id="IPR036188">
    <property type="entry name" value="FAD/NAD-bd_sf"/>
</dbReference>
<dbReference type="PANTHER" id="PTHR43872">
    <property type="entry name" value="MONOOXYGENASE, PUTATIVE (AFU_ORTHOLOGUE AFUA_8G02570)-RELATED"/>
    <property type="match status" value="1"/>
</dbReference>
<evidence type="ECO:0000256" key="3">
    <source>
        <dbReference type="ARBA" id="ARBA00022630"/>
    </source>
</evidence>
<organism evidence="8 9">
    <name type="scientific">Gemmatimonas phototrophica</name>
    <dbReference type="NCBI Taxonomy" id="1379270"/>
    <lineage>
        <taxon>Bacteria</taxon>
        <taxon>Pseudomonadati</taxon>
        <taxon>Gemmatimonadota</taxon>
        <taxon>Gemmatimonadia</taxon>
        <taxon>Gemmatimonadales</taxon>
        <taxon>Gemmatimonadaceae</taxon>
        <taxon>Gemmatimonas</taxon>
    </lineage>
</organism>
<keyword evidence="3" id="KW-0285">Flavoprotein</keyword>
<dbReference type="SUPFAM" id="SSF51905">
    <property type="entry name" value="FAD/NAD(P)-binding domain"/>
    <property type="match status" value="2"/>
</dbReference>
<dbReference type="Pfam" id="PF13450">
    <property type="entry name" value="NAD_binding_8"/>
    <property type="match status" value="1"/>
</dbReference>
<dbReference type="AlphaFoldDB" id="A0A143BI16"/>
<keyword evidence="9" id="KW-1185">Reference proteome</keyword>
<gene>
    <name evidence="8" type="ORF">GEMMAAP_07205</name>
</gene>
<keyword evidence="4" id="KW-0274">FAD</keyword>
<dbReference type="KEGG" id="gph:GEMMAAP_07205"/>
<keyword evidence="5" id="KW-0521">NADP</keyword>
<evidence type="ECO:0000256" key="1">
    <source>
        <dbReference type="ARBA" id="ARBA00001974"/>
    </source>
</evidence>
<keyword evidence="6" id="KW-0560">Oxidoreductase</keyword>